<protein>
    <submittedName>
        <fullName evidence="2">Uncharacterized protein</fullName>
    </submittedName>
</protein>
<dbReference type="EMBL" id="MLJW01006008">
    <property type="protein sequence ID" value="OIQ67313.1"/>
    <property type="molecule type" value="Genomic_DNA"/>
</dbReference>
<feature type="compositionally biased region" description="Polar residues" evidence="1">
    <location>
        <begin position="391"/>
        <end position="401"/>
    </location>
</feature>
<gene>
    <name evidence="2" type="ORF">GALL_511090</name>
</gene>
<feature type="compositionally biased region" description="Basic and acidic residues" evidence="1">
    <location>
        <begin position="363"/>
        <end position="387"/>
    </location>
</feature>
<accession>A0A1J5P6V6</accession>
<feature type="compositionally biased region" description="Basic residues" evidence="1">
    <location>
        <begin position="413"/>
        <end position="422"/>
    </location>
</feature>
<sequence>MHQQLGLVAQQDMFDNGQPQTGPPRSTRTPAIDAVKPLGQTRNMFRCNADAGVGDAELGLRSAAIGRYSAPLQADAAAFGGVAHRVADQVGQSRVQFLRAAPHRQVAVRLQFDLVPSARQRQRLGLELPEHGRHVDGQLCRRIGIALQPRKGQQILDQMPHPVGLGLHQVQHVQALGLVERHVAQGFDESAQHGQRSLDLVRDVRHEITAHRLGALELGDVLREQQLLSVAIWKDLHTQGELRMRPSPVHLQGLMETLPLQIGDEFRVADQMHRMLAQIALRIEAEMQRCGCIEPVDLVVLVEQHHPVGRHLQGLDETLQLGLFVSELAVPDAQLARGAIKHFSPGARAVRDRRRVGGLEPANETRQRQRVTPEHEEQHDQSAKRGASDPVQPSSQSGSQRHGQKDDGNTRSNRQHRVRSVKPVKVISEV</sequence>
<proteinExistence type="predicted"/>
<dbReference type="AlphaFoldDB" id="A0A1J5P6V6"/>
<reference evidence="2" key="1">
    <citation type="submission" date="2016-10" db="EMBL/GenBank/DDBJ databases">
        <title>Sequence of Gallionella enrichment culture.</title>
        <authorList>
            <person name="Poehlein A."/>
            <person name="Muehling M."/>
            <person name="Daniel R."/>
        </authorList>
    </citation>
    <scope>NUCLEOTIDE SEQUENCE</scope>
</reference>
<feature type="region of interest" description="Disordered" evidence="1">
    <location>
        <begin position="10"/>
        <end position="31"/>
    </location>
</feature>
<comment type="caution">
    <text evidence="2">The sequence shown here is derived from an EMBL/GenBank/DDBJ whole genome shotgun (WGS) entry which is preliminary data.</text>
</comment>
<name>A0A1J5P6V6_9ZZZZ</name>
<feature type="compositionally biased region" description="Polar residues" evidence="1">
    <location>
        <begin position="17"/>
        <end position="29"/>
    </location>
</feature>
<evidence type="ECO:0000256" key="1">
    <source>
        <dbReference type="SAM" id="MobiDB-lite"/>
    </source>
</evidence>
<feature type="region of interest" description="Disordered" evidence="1">
    <location>
        <begin position="351"/>
        <end position="430"/>
    </location>
</feature>
<evidence type="ECO:0000313" key="2">
    <source>
        <dbReference type="EMBL" id="OIQ67313.1"/>
    </source>
</evidence>
<organism evidence="2">
    <name type="scientific">mine drainage metagenome</name>
    <dbReference type="NCBI Taxonomy" id="410659"/>
    <lineage>
        <taxon>unclassified sequences</taxon>
        <taxon>metagenomes</taxon>
        <taxon>ecological metagenomes</taxon>
    </lineage>
</organism>